<keyword evidence="3" id="KW-1185">Reference proteome</keyword>
<dbReference type="OrthoDB" id="253048at2"/>
<reference evidence="2 3" key="1">
    <citation type="submission" date="2019-02" db="EMBL/GenBank/DDBJ databases">
        <title>Deep-cultivation of Planctomycetes and their phenomic and genomic characterization uncovers novel biology.</title>
        <authorList>
            <person name="Wiegand S."/>
            <person name="Jogler M."/>
            <person name="Boedeker C."/>
            <person name="Pinto D."/>
            <person name="Vollmers J."/>
            <person name="Rivas-Marin E."/>
            <person name="Kohn T."/>
            <person name="Peeters S.H."/>
            <person name="Heuer A."/>
            <person name="Rast P."/>
            <person name="Oberbeckmann S."/>
            <person name="Bunk B."/>
            <person name="Jeske O."/>
            <person name="Meyerdierks A."/>
            <person name="Storesund J.E."/>
            <person name="Kallscheuer N."/>
            <person name="Luecker S."/>
            <person name="Lage O.M."/>
            <person name="Pohl T."/>
            <person name="Merkel B.J."/>
            <person name="Hornburger P."/>
            <person name="Mueller R.-W."/>
            <person name="Bruemmer F."/>
            <person name="Labrenz M."/>
            <person name="Spormann A.M."/>
            <person name="Op den Camp H."/>
            <person name="Overmann J."/>
            <person name="Amann R."/>
            <person name="Jetten M.S.M."/>
            <person name="Mascher T."/>
            <person name="Medema M.H."/>
            <person name="Devos D.P."/>
            <person name="Kaster A.-K."/>
            <person name="Ovreas L."/>
            <person name="Rohde M."/>
            <person name="Galperin M.Y."/>
            <person name="Jogler C."/>
        </authorList>
    </citation>
    <scope>NUCLEOTIDE SEQUENCE [LARGE SCALE GENOMIC DNA]</scope>
    <source>
        <strain evidence="2 3">SV_7m_r</strain>
    </source>
</reference>
<name>A0A517SP86_9BACT</name>
<feature type="region of interest" description="Disordered" evidence="1">
    <location>
        <begin position="155"/>
        <end position="176"/>
    </location>
</feature>
<evidence type="ECO:0000313" key="2">
    <source>
        <dbReference type="EMBL" id="QDT57930.1"/>
    </source>
</evidence>
<dbReference type="Proteomes" id="UP000315003">
    <property type="component" value="Chromosome"/>
</dbReference>
<accession>A0A517SP86</accession>
<evidence type="ECO:0000256" key="1">
    <source>
        <dbReference type="SAM" id="MobiDB-lite"/>
    </source>
</evidence>
<dbReference type="EMBL" id="CP036272">
    <property type="protein sequence ID" value="QDT57930.1"/>
    <property type="molecule type" value="Genomic_DNA"/>
</dbReference>
<dbReference type="AlphaFoldDB" id="A0A517SP86"/>
<sequence>MKFSIRTLLVLTLAVAVAIALVMKLYQSRVQQERLLARQAQLQSLQAELQAVSGSSEMRQAMADQQAMYQRARQDALDHFAILQARDSKIEDRGPGVVSLRSVPEITGLGEGNRTSFRVRIPADRQVWLKYVAAPDPPSATTERLDELAIESLQPQPMESSSGGEPSGFQHPGGYAFPLPTGEHVLTVTSNRVESDDDEGETVHEFRIQFGDQVLLQSSHRSSGTSAFGTVALGSSRQSDYQPGKTPHRLLRLRFNRSQGSGPPVAHLWLGEQSSDLPAFPGLAGQPLQ</sequence>
<evidence type="ECO:0000313" key="3">
    <source>
        <dbReference type="Proteomes" id="UP000315003"/>
    </source>
</evidence>
<gene>
    <name evidence="2" type="ORF">SV7mr_04170</name>
</gene>
<organism evidence="2 3">
    <name type="scientific">Stieleria bergensis</name>
    <dbReference type="NCBI Taxonomy" id="2528025"/>
    <lineage>
        <taxon>Bacteria</taxon>
        <taxon>Pseudomonadati</taxon>
        <taxon>Planctomycetota</taxon>
        <taxon>Planctomycetia</taxon>
        <taxon>Pirellulales</taxon>
        <taxon>Pirellulaceae</taxon>
        <taxon>Stieleria</taxon>
    </lineage>
</organism>
<protein>
    <submittedName>
        <fullName evidence="2">Uncharacterized protein</fullName>
    </submittedName>
</protein>
<dbReference type="RefSeq" id="WP_145268722.1">
    <property type="nucleotide sequence ID" value="NZ_CP036272.1"/>
</dbReference>
<proteinExistence type="predicted"/>
<feature type="compositionally biased region" description="Low complexity" evidence="1">
    <location>
        <begin position="159"/>
        <end position="168"/>
    </location>
</feature>